<dbReference type="AlphaFoldDB" id="A0A7C5QH48"/>
<evidence type="ECO:0000313" key="1">
    <source>
        <dbReference type="EMBL" id="HHJ63382.1"/>
    </source>
</evidence>
<gene>
    <name evidence="1" type="ORF">ENJ61_00585</name>
</gene>
<reference evidence="1" key="1">
    <citation type="journal article" date="2020" name="mSystems">
        <title>Genome- and Community-Level Interaction Insights into Carbon Utilization and Element Cycling Functions of Hydrothermarchaeota in Hydrothermal Sediment.</title>
        <authorList>
            <person name="Zhou Z."/>
            <person name="Liu Y."/>
            <person name="Xu W."/>
            <person name="Pan J."/>
            <person name="Luo Z.H."/>
            <person name="Li M."/>
        </authorList>
    </citation>
    <scope>NUCLEOTIDE SEQUENCE [LARGE SCALE GENOMIC DNA]</scope>
    <source>
        <strain evidence="1">HyVt-501</strain>
    </source>
</reference>
<sequence>MEVKRMAIEVKEEKFGSRPSMLEPLFKQNEIFYEKNIFVITCRGEFNRSTPSRYLILKEFLSSEEMQSRFLETISNFLKDFMRDRVWGCHLDEGKEAVKLLYKGETFTFSYRDFKELLLESMDCKFERSSARGSDEATPLSRFFREYLGKSVSVTDLDFFIPSSGYFLEEKTFVLEEDGGPEVYIGLGQFISLRELRTDILNPRAKILLIYTEDARIFYLKELSGKTEFRRKTVPGWGSGVSVRLDKTLEYEEFIKMLRG</sequence>
<protein>
    <submittedName>
        <fullName evidence="1">Uncharacterized protein</fullName>
    </submittedName>
</protein>
<accession>A0A7C5QH48</accession>
<proteinExistence type="predicted"/>
<name>A0A7C5QH48_AQUAO</name>
<dbReference type="EMBL" id="DRNB01000014">
    <property type="protein sequence ID" value="HHJ63382.1"/>
    <property type="molecule type" value="Genomic_DNA"/>
</dbReference>
<dbReference type="Proteomes" id="UP000885792">
    <property type="component" value="Unassembled WGS sequence"/>
</dbReference>
<comment type="caution">
    <text evidence="1">The sequence shown here is derived from an EMBL/GenBank/DDBJ whole genome shotgun (WGS) entry which is preliminary data.</text>
</comment>
<organism evidence="1">
    <name type="scientific">Aquifex aeolicus</name>
    <dbReference type="NCBI Taxonomy" id="63363"/>
    <lineage>
        <taxon>Bacteria</taxon>
        <taxon>Pseudomonadati</taxon>
        <taxon>Aquificota</taxon>
        <taxon>Aquificia</taxon>
        <taxon>Aquificales</taxon>
        <taxon>Aquificaceae</taxon>
        <taxon>Aquifex</taxon>
    </lineage>
</organism>